<dbReference type="InterPro" id="IPR003870">
    <property type="entry name" value="DUF222"/>
</dbReference>
<feature type="domain" description="DUF222" evidence="2">
    <location>
        <begin position="72"/>
        <end position="416"/>
    </location>
</feature>
<accession>A0A212TER4</accession>
<feature type="compositionally biased region" description="Low complexity" evidence="1">
    <location>
        <begin position="134"/>
        <end position="156"/>
    </location>
</feature>
<dbReference type="AlphaFoldDB" id="A0A212TER4"/>
<dbReference type="OrthoDB" id="5177627at2"/>
<gene>
    <name evidence="3" type="ORF">SAMN05445756_1123</name>
</gene>
<dbReference type="InterPro" id="IPR003615">
    <property type="entry name" value="HNH_nuc"/>
</dbReference>
<evidence type="ECO:0000256" key="1">
    <source>
        <dbReference type="SAM" id="MobiDB-lite"/>
    </source>
</evidence>
<name>A0A212TER4_9MICO</name>
<dbReference type="RefSeq" id="WP_159461868.1">
    <property type="nucleotide sequence ID" value="NZ_FYEZ01000001.1"/>
</dbReference>
<dbReference type="Pfam" id="PF02720">
    <property type="entry name" value="DUF222"/>
    <property type="match status" value="1"/>
</dbReference>
<reference evidence="3 4" key="1">
    <citation type="submission" date="2017-06" db="EMBL/GenBank/DDBJ databases">
        <authorList>
            <person name="Kim H.J."/>
            <person name="Triplett B.A."/>
        </authorList>
    </citation>
    <scope>NUCLEOTIDE SEQUENCE [LARGE SCALE GENOMIC DNA]</scope>
    <source>
        <strain evidence="3 4">DSM 22179</strain>
    </source>
</reference>
<dbReference type="CDD" id="cd00085">
    <property type="entry name" value="HNHc"/>
    <property type="match status" value="1"/>
</dbReference>
<protein>
    <recommendedName>
        <fullName evidence="2">DUF222 domain-containing protein</fullName>
    </recommendedName>
</protein>
<feature type="region of interest" description="Disordered" evidence="1">
    <location>
        <begin position="1"/>
        <end position="29"/>
    </location>
</feature>
<organism evidence="3 4">
    <name type="scientific">Kytococcus aerolatus</name>
    <dbReference type="NCBI Taxonomy" id="592308"/>
    <lineage>
        <taxon>Bacteria</taxon>
        <taxon>Bacillati</taxon>
        <taxon>Actinomycetota</taxon>
        <taxon>Actinomycetes</taxon>
        <taxon>Micrococcales</taxon>
        <taxon>Kytococcaceae</taxon>
        <taxon>Kytococcus</taxon>
    </lineage>
</organism>
<dbReference type="EMBL" id="FYEZ01000001">
    <property type="protein sequence ID" value="SNC64493.1"/>
    <property type="molecule type" value="Genomic_DNA"/>
</dbReference>
<keyword evidence="4" id="KW-1185">Reference proteome</keyword>
<sequence>MTSVLEPSALTGRPDSPVRRAPDPPKNAPDALEAAFARAHAAADALMAAIASAGSSPEHLDGPQLDRMLRHAQALANRHERIRNRSLEVVRAAREAGCATHDDDGQFAARRLRTHGAETARQARLAQELGNEQPTAAPATVPGAGPATPASTAGQAVPEATPPRPTARAWDTGEISERHAHVICQALDQLPEALGTAERGRVEEELVRWASQMSPDSLRRKARRALALVEPDRDTVDQHHDGIVRAEEEAAWQAAELWLRDRGDGTVQGQFVLPVLQGRMLAKALDALVTPRRLARRANGGALGAPGSSWKDTQIDWAHEKGKAFAELIDHLPTDHLASKVNAVLLVRTDLETLRGETDRVGVTDSGDELSAGEVRRLASNAGIIPVVMGRESQPLDLGRQTRTFSDSQRAALATRYEQCAEEDCNRPFSWCEIHHAAPWAPVRGPDGRVLHPGGGRTDLRNAIPLCGRHHRRLMDPQVTHRVDRDEQGRAVVRFERRTGWTRW</sequence>
<evidence type="ECO:0000313" key="4">
    <source>
        <dbReference type="Proteomes" id="UP000198122"/>
    </source>
</evidence>
<feature type="region of interest" description="Disordered" evidence="1">
    <location>
        <begin position="130"/>
        <end position="169"/>
    </location>
</feature>
<evidence type="ECO:0000313" key="3">
    <source>
        <dbReference type="EMBL" id="SNC64493.1"/>
    </source>
</evidence>
<evidence type="ECO:0000259" key="2">
    <source>
        <dbReference type="Pfam" id="PF02720"/>
    </source>
</evidence>
<dbReference type="Proteomes" id="UP000198122">
    <property type="component" value="Unassembled WGS sequence"/>
</dbReference>
<proteinExistence type="predicted"/>